<feature type="region of interest" description="Disordered" evidence="1">
    <location>
        <begin position="50"/>
        <end position="71"/>
    </location>
</feature>
<evidence type="ECO:0000256" key="2">
    <source>
        <dbReference type="SAM" id="Phobius"/>
    </source>
</evidence>
<reference evidence="4" key="1">
    <citation type="submission" date="2021-01" db="EMBL/GenBank/DDBJ databases">
        <title>A chromosome-scale assembly of European eel, Anguilla anguilla.</title>
        <authorList>
            <person name="Henkel C."/>
            <person name="Jong-Raadsen S.A."/>
            <person name="Dufour S."/>
            <person name="Weltzien F.-A."/>
            <person name="Palstra A.P."/>
            <person name="Pelster B."/>
            <person name="Spaink H.P."/>
            <person name="Van Den Thillart G.E."/>
            <person name="Jansen H."/>
            <person name="Zahm M."/>
            <person name="Klopp C."/>
            <person name="Cedric C."/>
            <person name="Louis A."/>
            <person name="Berthelot C."/>
            <person name="Parey E."/>
            <person name="Roest Crollius H."/>
            <person name="Montfort J."/>
            <person name="Robinson-Rechavi M."/>
            <person name="Bucao C."/>
            <person name="Bouchez O."/>
            <person name="Gislard M."/>
            <person name="Lluch J."/>
            <person name="Milhes M."/>
            <person name="Lampietro C."/>
            <person name="Lopez Roques C."/>
            <person name="Donnadieu C."/>
            <person name="Braasch I."/>
            <person name="Desvignes T."/>
            <person name="Postlethwait J."/>
            <person name="Bobe J."/>
            <person name="Guiguen Y."/>
            <person name="Dirks R."/>
        </authorList>
    </citation>
    <scope>NUCLEOTIDE SEQUENCE</scope>
    <source>
        <strain evidence="4">Tag_6206</strain>
        <tissue evidence="4">Liver</tissue>
    </source>
</reference>
<protein>
    <submittedName>
        <fullName evidence="4">Uncharacterized protein</fullName>
    </submittedName>
</protein>
<keyword evidence="2" id="KW-0472">Membrane</keyword>
<evidence type="ECO:0000256" key="1">
    <source>
        <dbReference type="SAM" id="MobiDB-lite"/>
    </source>
</evidence>
<feature type="transmembrane region" description="Helical" evidence="2">
    <location>
        <begin position="5"/>
        <end position="25"/>
    </location>
</feature>
<feature type="compositionally biased region" description="Polar residues" evidence="1">
    <location>
        <begin position="50"/>
        <end position="68"/>
    </location>
</feature>
<feature type="transmembrane region" description="Helical" evidence="2">
    <location>
        <begin position="113"/>
        <end position="134"/>
    </location>
</feature>
<name>A0A9D3MFP1_ANGAN</name>
<feature type="region of interest" description="Disordered" evidence="1">
    <location>
        <begin position="204"/>
        <end position="228"/>
    </location>
</feature>
<sequence>MTRIVFIKLLIVVLAAFIICLPEFFTSDQEEAHQQFFCCSNCTAQQENRTAQQENRTAQQENRTAQQENRTHAATRLNHHCCILHSPGTNPAGCKTSPLGTHTPGAHWWSGRLTWLALILAVILLVLGSLVYEVQRGTNGRRKKAAVLPISTNQPPQSPGRHMSGRTPAELMDEVYFNGYRCRYKRSTLSPICEYEAGPELPVQENHVNSDSASASRPANEPSLTGRN</sequence>
<dbReference type="AlphaFoldDB" id="A0A9D3MFP1"/>
<keyword evidence="5" id="KW-1185">Reference proteome</keyword>
<feature type="signal peptide" evidence="3">
    <location>
        <begin position="1"/>
        <end position="15"/>
    </location>
</feature>
<gene>
    <name evidence="4" type="ORF">ANANG_G00094370</name>
</gene>
<keyword evidence="2" id="KW-0812">Transmembrane</keyword>
<dbReference type="EMBL" id="JAFIRN010000005">
    <property type="protein sequence ID" value="KAG5848060.1"/>
    <property type="molecule type" value="Genomic_DNA"/>
</dbReference>
<accession>A0A9D3MFP1</accession>
<dbReference type="Proteomes" id="UP001044222">
    <property type="component" value="Unassembled WGS sequence"/>
</dbReference>
<feature type="compositionally biased region" description="Polar residues" evidence="1">
    <location>
        <begin position="206"/>
        <end position="228"/>
    </location>
</feature>
<keyword evidence="3" id="KW-0732">Signal</keyword>
<organism evidence="4 5">
    <name type="scientific">Anguilla anguilla</name>
    <name type="common">European freshwater eel</name>
    <name type="synonym">Muraena anguilla</name>
    <dbReference type="NCBI Taxonomy" id="7936"/>
    <lineage>
        <taxon>Eukaryota</taxon>
        <taxon>Metazoa</taxon>
        <taxon>Chordata</taxon>
        <taxon>Craniata</taxon>
        <taxon>Vertebrata</taxon>
        <taxon>Euteleostomi</taxon>
        <taxon>Actinopterygii</taxon>
        <taxon>Neopterygii</taxon>
        <taxon>Teleostei</taxon>
        <taxon>Anguilliformes</taxon>
        <taxon>Anguillidae</taxon>
        <taxon>Anguilla</taxon>
    </lineage>
</organism>
<feature type="chain" id="PRO_5039307741" evidence="3">
    <location>
        <begin position="16"/>
        <end position="228"/>
    </location>
</feature>
<proteinExistence type="predicted"/>
<evidence type="ECO:0000313" key="4">
    <source>
        <dbReference type="EMBL" id="KAG5848060.1"/>
    </source>
</evidence>
<evidence type="ECO:0000313" key="5">
    <source>
        <dbReference type="Proteomes" id="UP001044222"/>
    </source>
</evidence>
<comment type="caution">
    <text evidence="4">The sequence shown here is derived from an EMBL/GenBank/DDBJ whole genome shotgun (WGS) entry which is preliminary data.</text>
</comment>
<evidence type="ECO:0000256" key="3">
    <source>
        <dbReference type="SAM" id="SignalP"/>
    </source>
</evidence>
<keyword evidence="2" id="KW-1133">Transmembrane helix</keyword>